<accession>A0A0J7K7Q8</accession>
<gene>
    <name evidence="3" type="ORF">RF55_14490</name>
</gene>
<dbReference type="PaxDb" id="67767-A0A0J7K7Q8"/>
<feature type="domain" description="Transposable element P transposase-like GTP-binding insertion" evidence="2">
    <location>
        <begin position="126"/>
        <end position="152"/>
    </location>
</feature>
<sequence length="205" mass="23372">MIDKHASKGIKLQFGVQVDEMSIKKGIEWDGKRYHGQIDLGLQNEETEEATYALVIMLVFLNGHFKTPVAYYFIKGLTAEVRANIMKEVLTVLYENGIIDVRSITFDGASSNLVSKEHIVVVPDACHMLKLIRNTLSEYDLIDKEDNRIKWAAEYLLSIVTFEHDYVGSNGWSWSEYSKEIVIYIVGFIVTTIKKKLSVNYAVIN</sequence>
<evidence type="ECO:0000259" key="1">
    <source>
        <dbReference type="Pfam" id="PF21787"/>
    </source>
</evidence>
<protein>
    <submittedName>
        <fullName evidence="3">Thap domain-containing protein 9-like protein</fullName>
    </submittedName>
</protein>
<comment type="caution">
    <text evidence="3">The sequence shown here is derived from an EMBL/GenBank/DDBJ whole genome shotgun (WGS) entry which is preliminary data.</text>
</comment>
<dbReference type="Pfam" id="PF21787">
    <property type="entry name" value="TNP-like_RNaseH_N"/>
    <property type="match status" value="1"/>
</dbReference>
<dbReference type="Proteomes" id="UP000036403">
    <property type="component" value="Unassembled WGS sequence"/>
</dbReference>
<dbReference type="InterPro" id="IPR048365">
    <property type="entry name" value="TNP-like_RNaseH_N"/>
</dbReference>
<name>A0A0J7K7Q8_LASNI</name>
<dbReference type="EMBL" id="LBMM01011977">
    <property type="protein sequence ID" value="KMQ86508.1"/>
    <property type="molecule type" value="Genomic_DNA"/>
</dbReference>
<keyword evidence="4" id="KW-1185">Reference proteome</keyword>
<evidence type="ECO:0000313" key="3">
    <source>
        <dbReference type="EMBL" id="KMQ86508.1"/>
    </source>
</evidence>
<proteinExistence type="predicted"/>
<dbReference type="OrthoDB" id="7554156at2759"/>
<evidence type="ECO:0000313" key="4">
    <source>
        <dbReference type="Proteomes" id="UP000036403"/>
    </source>
</evidence>
<dbReference type="Pfam" id="PF21788">
    <property type="entry name" value="TNP-like_GBD"/>
    <property type="match status" value="1"/>
</dbReference>
<dbReference type="InterPro" id="IPR048366">
    <property type="entry name" value="TNP-like_GBD"/>
</dbReference>
<dbReference type="AlphaFoldDB" id="A0A0J7K7Q8"/>
<dbReference type="STRING" id="67767.A0A0J7K7Q8"/>
<organism evidence="3 4">
    <name type="scientific">Lasius niger</name>
    <name type="common">Black garden ant</name>
    <dbReference type="NCBI Taxonomy" id="67767"/>
    <lineage>
        <taxon>Eukaryota</taxon>
        <taxon>Metazoa</taxon>
        <taxon>Ecdysozoa</taxon>
        <taxon>Arthropoda</taxon>
        <taxon>Hexapoda</taxon>
        <taxon>Insecta</taxon>
        <taxon>Pterygota</taxon>
        <taxon>Neoptera</taxon>
        <taxon>Endopterygota</taxon>
        <taxon>Hymenoptera</taxon>
        <taxon>Apocrita</taxon>
        <taxon>Aculeata</taxon>
        <taxon>Formicoidea</taxon>
        <taxon>Formicidae</taxon>
        <taxon>Formicinae</taxon>
        <taxon>Lasius</taxon>
        <taxon>Lasius</taxon>
    </lineage>
</organism>
<reference evidence="3 4" key="1">
    <citation type="submission" date="2015-04" db="EMBL/GenBank/DDBJ databases">
        <title>Lasius niger genome sequencing.</title>
        <authorList>
            <person name="Konorov E.A."/>
            <person name="Nikitin M.A."/>
            <person name="Kirill M.V."/>
            <person name="Chang P."/>
        </authorList>
    </citation>
    <scope>NUCLEOTIDE SEQUENCE [LARGE SCALE GENOMIC DNA]</scope>
    <source>
        <tissue evidence="3">Whole</tissue>
    </source>
</reference>
<feature type="domain" description="Transposable element P transposase-like RNase H" evidence="1">
    <location>
        <begin position="13"/>
        <end position="113"/>
    </location>
</feature>
<evidence type="ECO:0000259" key="2">
    <source>
        <dbReference type="Pfam" id="PF21788"/>
    </source>
</evidence>